<dbReference type="EMBL" id="BPQI01000232">
    <property type="protein sequence ID" value="GJD59612.1"/>
    <property type="molecule type" value="Genomic_DNA"/>
</dbReference>
<evidence type="ECO:0000313" key="4">
    <source>
        <dbReference type="EMBL" id="GJD59612.1"/>
    </source>
</evidence>
<dbReference type="SUPFAM" id="SSF56563">
    <property type="entry name" value="Major capsid protein gp5"/>
    <property type="match status" value="1"/>
</dbReference>
<evidence type="ECO:0000256" key="1">
    <source>
        <dbReference type="ARBA" id="ARBA00004328"/>
    </source>
</evidence>
<reference evidence="5 6" key="1">
    <citation type="submission" date="2019-06" db="EMBL/GenBank/DDBJ databases">
        <authorList>
            <person name="Rodrigo-Torres L."/>
            <person name="Arahal R. D."/>
            <person name="Lucena T."/>
        </authorList>
    </citation>
    <scope>NUCLEOTIDE SEQUENCE [LARGE SCALE GENOMIC DNA]</scope>
    <source>
        <strain evidence="5 6">SW08-7</strain>
    </source>
</reference>
<keyword evidence="7" id="KW-1185">Reference proteome</keyword>
<proteinExistence type="predicted"/>
<feature type="region of interest" description="Disordered" evidence="2">
    <location>
        <begin position="20"/>
        <end position="41"/>
    </location>
</feature>
<dbReference type="Gene3D" id="3.30.2400.10">
    <property type="entry name" value="Major capsid protein gp5"/>
    <property type="match status" value="1"/>
</dbReference>
<dbReference type="InterPro" id="IPR054612">
    <property type="entry name" value="Phage_capsid-like_C"/>
</dbReference>
<evidence type="ECO:0000313" key="5">
    <source>
        <dbReference type="EMBL" id="VUF15947.1"/>
    </source>
</evidence>
<sequence>MKRSLRLKQKYLELVAKQKGMVETAEAREDKDFTEQESKDFDALTTEMEKTYKEYEQALAAEKAQAHADSVPANDPQGGDGGTGAGDLQPGQRQQPVPARPEEKMERGKKISLVAASVVKAKLGGNQKSPLEILSDEGFPQFALELSRGGMQTKSSNTLTPAAGGVLLPTPLAAEVVPFLRPEATFLQLNPVRVPLTAGQYNQPVGATGAVAQYVGEGQKKPVTDVTFDKLGLKAKKLAAIILLTKEAKKWSIIDIQAYIERELQNAGGQALDLNGWFGTGANADTPLGILNISGIGVVTFTFADPKNPTLQELDAVASRMILYMTLRNIGENSRWAWAMNPRTARYLADRRVNNDQGAYAFPEMQGENPRWKGHRVLNSNQFPVNLGSTLDESVLALVNADDVIFGDEEDVSLDFSMEATVDVGGTLVHLWQQNMWGVLMEMAHDFGVRRKASVVRLNGVRWGAP</sequence>
<evidence type="ECO:0000313" key="6">
    <source>
        <dbReference type="Proteomes" id="UP000401717"/>
    </source>
</evidence>
<dbReference type="Proteomes" id="UP000401717">
    <property type="component" value="Unassembled WGS sequence"/>
</dbReference>
<dbReference type="InterPro" id="IPR024455">
    <property type="entry name" value="Phage_capsid"/>
</dbReference>
<reference evidence="4" key="3">
    <citation type="submission" date="2021-08" db="EMBL/GenBank/DDBJ databases">
        <authorList>
            <person name="Tani A."/>
            <person name="Ola A."/>
            <person name="Ogura Y."/>
            <person name="Katsura K."/>
            <person name="Hayashi T."/>
        </authorList>
    </citation>
    <scope>NUCLEOTIDE SEQUENCE</scope>
    <source>
        <strain evidence="4">DSM 22415</strain>
    </source>
</reference>
<dbReference type="EMBL" id="CABFVH010000080">
    <property type="protein sequence ID" value="VUF15947.1"/>
    <property type="molecule type" value="Genomic_DNA"/>
</dbReference>
<dbReference type="Proteomes" id="UP001055303">
    <property type="component" value="Unassembled WGS sequence"/>
</dbReference>
<feature type="region of interest" description="Disordered" evidence="2">
    <location>
        <begin position="59"/>
        <end position="108"/>
    </location>
</feature>
<dbReference type="NCBIfam" id="TIGR01554">
    <property type="entry name" value="major_cap_HK97"/>
    <property type="match status" value="1"/>
</dbReference>
<evidence type="ECO:0000259" key="3">
    <source>
        <dbReference type="Pfam" id="PF05065"/>
    </source>
</evidence>
<dbReference type="AlphaFoldDB" id="A0A564G6H4"/>
<feature type="compositionally biased region" description="Basic and acidic residues" evidence="2">
    <location>
        <begin position="25"/>
        <end position="41"/>
    </location>
</feature>
<evidence type="ECO:0000313" key="7">
    <source>
        <dbReference type="Proteomes" id="UP001055303"/>
    </source>
</evidence>
<name>A0A564G6H4_9HYPH</name>
<feature type="domain" description="Phage capsid-like C-terminal" evidence="3">
    <location>
        <begin position="164"/>
        <end position="459"/>
    </location>
</feature>
<dbReference type="RefSeq" id="WP_144768989.1">
    <property type="nucleotide sequence ID" value="NZ_BPQI01000232.1"/>
</dbReference>
<organism evidence="5 6">
    <name type="scientific">Methylobacterium dankookense</name>
    <dbReference type="NCBI Taxonomy" id="560405"/>
    <lineage>
        <taxon>Bacteria</taxon>
        <taxon>Pseudomonadati</taxon>
        <taxon>Pseudomonadota</taxon>
        <taxon>Alphaproteobacteria</taxon>
        <taxon>Hyphomicrobiales</taxon>
        <taxon>Methylobacteriaceae</taxon>
        <taxon>Methylobacterium</taxon>
    </lineage>
</organism>
<reference evidence="4" key="2">
    <citation type="journal article" date="2021" name="Front. Microbiol.">
        <title>Comprehensive Comparative Genomics and Phenotyping of Methylobacterium Species.</title>
        <authorList>
            <person name="Alessa O."/>
            <person name="Ogura Y."/>
            <person name="Fujitani Y."/>
            <person name="Takami H."/>
            <person name="Hayashi T."/>
            <person name="Sahin N."/>
            <person name="Tani A."/>
        </authorList>
    </citation>
    <scope>NUCLEOTIDE SEQUENCE</scope>
    <source>
        <strain evidence="4">DSM 22415</strain>
    </source>
</reference>
<comment type="subcellular location">
    <subcellularLocation>
        <location evidence="1">Virion</location>
    </subcellularLocation>
</comment>
<evidence type="ECO:0000256" key="2">
    <source>
        <dbReference type="SAM" id="MobiDB-lite"/>
    </source>
</evidence>
<dbReference type="Pfam" id="PF05065">
    <property type="entry name" value="Phage_capsid"/>
    <property type="match status" value="1"/>
</dbReference>
<dbReference type="OrthoDB" id="6982310at2"/>
<protein>
    <recommendedName>
        <fullName evidence="3">Phage capsid-like C-terminal domain-containing protein</fullName>
    </recommendedName>
</protein>
<gene>
    <name evidence="4" type="ORF">IFDJLNFL_5541</name>
    <name evidence="5" type="ORF">MTDSW087_05696</name>
</gene>
<accession>A0A564G6H4</accession>
<dbReference type="Gene3D" id="3.30.2320.10">
    <property type="entry name" value="hypothetical protein PF0899 domain"/>
    <property type="match status" value="1"/>
</dbReference>